<feature type="compositionally biased region" description="Polar residues" evidence="1">
    <location>
        <begin position="23"/>
        <end position="36"/>
    </location>
</feature>
<feature type="region of interest" description="Disordered" evidence="1">
    <location>
        <begin position="1"/>
        <end position="68"/>
    </location>
</feature>
<name>A0A418T3X0_9RHOB</name>
<evidence type="ECO:0000313" key="2">
    <source>
        <dbReference type="EMBL" id="RJE87876.1"/>
    </source>
</evidence>
<protein>
    <submittedName>
        <fullName evidence="2">Uncharacterized protein</fullName>
    </submittedName>
</protein>
<gene>
    <name evidence="2" type="ORF">D3P04_02825</name>
</gene>
<dbReference type="Proteomes" id="UP000284202">
    <property type="component" value="Unassembled WGS sequence"/>
</dbReference>
<sequence length="233" mass="25353">MSRGRQKNRTSLSGRAKRDGAIASQTVIEQPVTDGSPQAADRSAGPKWPVWLVGKNPEHNGNEAIGRDASAADVVTDSLSDDPVGDARANAVLNSCNEIEEPASSLRDENKNVRPFRAGVVNDGTDIREESQMQTAKQLTPVSETEEMEKIDLRDRVALKEGAGDKGQKSASASMASLFGPVIEDDVKGVRSQIREMIQSELQGELGERFSRNLRIVIRREIAAAVDDQFDRL</sequence>
<accession>A0A418T3X0</accession>
<comment type="caution">
    <text evidence="2">The sequence shown here is derived from an EMBL/GenBank/DDBJ whole genome shotgun (WGS) entry which is preliminary data.</text>
</comment>
<evidence type="ECO:0000256" key="1">
    <source>
        <dbReference type="SAM" id="MobiDB-lite"/>
    </source>
</evidence>
<dbReference type="EMBL" id="QZCG01000002">
    <property type="protein sequence ID" value="RJE87876.1"/>
    <property type="molecule type" value="Genomic_DNA"/>
</dbReference>
<evidence type="ECO:0000313" key="3">
    <source>
        <dbReference type="Proteomes" id="UP000284202"/>
    </source>
</evidence>
<dbReference type="AlphaFoldDB" id="A0A418T3X0"/>
<proteinExistence type="predicted"/>
<reference evidence="3" key="1">
    <citation type="submission" date="2018-09" db="EMBL/GenBank/DDBJ databases">
        <title>Acidovorax cavernicola nov. sp. isolated from Gruta de las Maravillas (Aracena, Spain).</title>
        <authorList>
            <person name="Jurado V."/>
            <person name="Gutierrez-Patricio S."/>
            <person name="Gonzalez-Pimentel J.L."/>
            <person name="Miller A.Z."/>
            <person name="Laiz L."/>
            <person name="Saiz-Jimenez C."/>
        </authorList>
    </citation>
    <scope>NUCLEOTIDE SEQUENCE [LARGE SCALE GENOMIC DNA]</scope>
    <source>
        <strain evidence="3">1011MAR3C25</strain>
    </source>
</reference>
<organism evidence="2 3">
    <name type="scientific">Paracoccus onubensis</name>
    <dbReference type="NCBI Taxonomy" id="1675788"/>
    <lineage>
        <taxon>Bacteria</taxon>
        <taxon>Pseudomonadati</taxon>
        <taxon>Pseudomonadota</taxon>
        <taxon>Alphaproteobacteria</taxon>
        <taxon>Rhodobacterales</taxon>
        <taxon>Paracoccaceae</taxon>
        <taxon>Paracoccus</taxon>
    </lineage>
</organism>
<keyword evidence="3" id="KW-1185">Reference proteome</keyword>